<feature type="region of interest" description="Disordered" evidence="1">
    <location>
        <begin position="128"/>
        <end position="199"/>
    </location>
</feature>
<dbReference type="Proteomes" id="UP000267821">
    <property type="component" value="Unassembled WGS sequence"/>
</dbReference>
<protein>
    <submittedName>
        <fullName evidence="2">Uncharacterized protein</fullName>
    </submittedName>
</protein>
<proteinExistence type="predicted"/>
<evidence type="ECO:0000313" key="2">
    <source>
        <dbReference type="EMBL" id="RPB21089.1"/>
    </source>
</evidence>
<dbReference type="EMBL" id="ML121564">
    <property type="protein sequence ID" value="RPB21089.1"/>
    <property type="molecule type" value="Genomic_DNA"/>
</dbReference>
<organism evidence="2 3">
    <name type="scientific">Terfezia boudieri ATCC MYA-4762</name>
    <dbReference type="NCBI Taxonomy" id="1051890"/>
    <lineage>
        <taxon>Eukaryota</taxon>
        <taxon>Fungi</taxon>
        <taxon>Dikarya</taxon>
        <taxon>Ascomycota</taxon>
        <taxon>Pezizomycotina</taxon>
        <taxon>Pezizomycetes</taxon>
        <taxon>Pezizales</taxon>
        <taxon>Pezizaceae</taxon>
        <taxon>Terfezia</taxon>
    </lineage>
</organism>
<dbReference type="AlphaFoldDB" id="A0A3N4LHY8"/>
<keyword evidence="3" id="KW-1185">Reference proteome</keyword>
<name>A0A3N4LHY8_9PEZI</name>
<accession>A0A3N4LHY8</accession>
<feature type="compositionally biased region" description="Basic residues" evidence="1">
    <location>
        <begin position="214"/>
        <end position="226"/>
    </location>
</feature>
<evidence type="ECO:0000256" key="1">
    <source>
        <dbReference type="SAM" id="MobiDB-lite"/>
    </source>
</evidence>
<dbReference type="InParanoid" id="A0A3N4LHY8"/>
<evidence type="ECO:0000313" key="3">
    <source>
        <dbReference type="Proteomes" id="UP000267821"/>
    </source>
</evidence>
<feature type="region of interest" description="Disordered" evidence="1">
    <location>
        <begin position="212"/>
        <end position="239"/>
    </location>
</feature>
<sequence length="534" mass="58058">MCSAFETCHPLWLGAAVLNDTPVGKSFNGLHEKTISCPNYPNIADIIAATYPGTSRGLIASTSPTASIRQESSRHQMNSSFRSRLANHAAYSTTSSDPSLDARTAIRARAPEGTNFDTQVAMFADDDADADADSEAESDTSQCFDSGSEGIEDDDDGGQEHRFGDGGEFGYSGHGERGYDVDGDNDTTMANIEPPPSPAFAQASAYAAITNPSKKPRHHNLPRKQHGLPGTQRSMISPASPIDIDMNGPADEDFDDCYSDSSADEDTDEYAYSTWFGGIYHPMWLGHATASGKKRRDNGLEEDAAEGRECKAVEVGAVAELGKRHIRLPSLSRRKRAWKASQGTRSSVGDSEWSLSVQTPVLGTNAGALSSPQMSPVPLMTTKPMHTAPRNTQLRHRHSPARALERRLENLRVEDLGRGTTTTVVAANDLRPRMSSDQHEKKRTRYQTPTPFEVASMEATGRNVITTPVIWDVVLEEPMGFRPSGVDGQWDSQVFEMTGVEVNMSSPAGGMIQLDVSERVKDFSRVMEGVEDLL</sequence>
<dbReference type="OrthoDB" id="10358167at2759"/>
<gene>
    <name evidence="2" type="ORF">L211DRAFT_460077</name>
</gene>
<feature type="compositionally biased region" description="Acidic residues" evidence="1">
    <location>
        <begin position="128"/>
        <end position="138"/>
    </location>
</feature>
<reference evidence="2 3" key="1">
    <citation type="journal article" date="2018" name="Nat. Ecol. Evol.">
        <title>Pezizomycetes genomes reveal the molecular basis of ectomycorrhizal truffle lifestyle.</title>
        <authorList>
            <person name="Murat C."/>
            <person name="Payen T."/>
            <person name="Noel B."/>
            <person name="Kuo A."/>
            <person name="Morin E."/>
            <person name="Chen J."/>
            <person name="Kohler A."/>
            <person name="Krizsan K."/>
            <person name="Balestrini R."/>
            <person name="Da Silva C."/>
            <person name="Montanini B."/>
            <person name="Hainaut M."/>
            <person name="Levati E."/>
            <person name="Barry K.W."/>
            <person name="Belfiori B."/>
            <person name="Cichocki N."/>
            <person name="Clum A."/>
            <person name="Dockter R.B."/>
            <person name="Fauchery L."/>
            <person name="Guy J."/>
            <person name="Iotti M."/>
            <person name="Le Tacon F."/>
            <person name="Lindquist E.A."/>
            <person name="Lipzen A."/>
            <person name="Malagnac F."/>
            <person name="Mello A."/>
            <person name="Molinier V."/>
            <person name="Miyauchi S."/>
            <person name="Poulain J."/>
            <person name="Riccioni C."/>
            <person name="Rubini A."/>
            <person name="Sitrit Y."/>
            <person name="Splivallo R."/>
            <person name="Traeger S."/>
            <person name="Wang M."/>
            <person name="Zifcakova L."/>
            <person name="Wipf D."/>
            <person name="Zambonelli A."/>
            <person name="Paolocci F."/>
            <person name="Nowrousian M."/>
            <person name="Ottonello S."/>
            <person name="Baldrian P."/>
            <person name="Spatafora J.W."/>
            <person name="Henrissat B."/>
            <person name="Nagy L.G."/>
            <person name="Aury J.M."/>
            <person name="Wincker P."/>
            <person name="Grigoriev I.V."/>
            <person name="Bonfante P."/>
            <person name="Martin F.M."/>
        </authorList>
    </citation>
    <scope>NUCLEOTIDE SEQUENCE [LARGE SCALE GENOMIC DNA]</scope>
    <source>
        <strain evidence="2 3">ATCC MYA-4762</strain>
    </source>
</reference>